<reference evidence="2 3" key="1">
    <citation type="submission" date="2022-03" db="EMBL/GenBank/DDBJ databases">
        <authorList>
            <person name="Macdonald S."/>
            <person name="Ahmed S."/>
            <person name="Newling K."/>
        </authorList>
    </citation>
    <scope>NUCLEOTIDE SEQUENCE [LARGE SCALE GENOMIC DNA]</scope>
</reference>
<name>A0ABC8LJR3_ERUVS</name>
<protein>
    <submittedName>
        <fullName evidence="2">Uncharacterized protein</fullName>
    </submittedName>
</protein>
<feature type="coiled-coil region" evidence="1">
    <location>
        <begin position="84"/>
        <end position="111"/>
    </location>
</feature>
<dbReference type="AlphaFoldDB" id="A0ABC8LJR3"/>
<comment type="caution">
    <text evidence="2">The sequence shown here is derived from an EMBL/GenBank/DDBJ whole genome shotgun (WGS) entry which is preliminary data.</text>
</comment>
<gene>
    <name evidence="2" type="ORF">ERUC_LOCUS36400</name>
</gene>
<organism evidence="2 3">
    <name type="scientific">Eruca vesicaria subsp. sativa</name>
    <name type="common">Garden rocket</name>
    <name type="synonym">Eruca sativa</name>
    <dbReference type="NCBI Taxonomy" id="29727"/>
    <lineage>
        <taxon>Eukaryota</taxon>
        <taxon>Viridiplantae</taxon>
        <taxon>Streptophyta</taxon>
        <taxon>Embryophyta</taxon>
        <taxon>Tracheophyta</taxon>
        <taxon>Spermatophyta</taxon>
        <taxon>Magnoliopsida</taxon>
        <taxon>eudicotyledons</taxon>
        <taxon>Gunneridae</taxon>
        <taxon>Pentapetalae</taxon>
        <taxon>rosids</taxon>
        <taxon>malvids</taxon>
        <taxon>Brassicales</taxon>
        <taxon>Brassicaceae</taxon>
        <taxon>Brassiceae</taxon>
        <taxon>Eruca</taxon>
    </lineage>
</organism>
<evidence type="ECO:0000313" key="3">
    <source>
        <dbReference type="Proteomes" id="UP001642260"/>
    </source>
</evidence>
<proteinExistence type="predicted"/>
<keyword evidence="1" id="KW-0175">Coiled coil</keyword>
<dbReference type="EMBL" id="CAKOAT010597376">
    <property type="protein sequence ID" value="CAH8383917.1"/>
    <property type="molecule type" value="Genomic_DNA"/>
</dbReference>
<accession>A0ABC8LJR3</accession>
<keyword evidence="3" id="KW-1185">Reference proteome</keyword>
<evidence type="ECO:0000313" key="2">
    <source>
        <dbReference type="EMBL" id="CAH8383917.1"/>
    </source>
</evidence>
<dbReference type="Proteomes" id="UP001642260">
    <property type="component" value="Unassembled WGS sequence"/>
</dbReference>
<evidence type="ECO:0000256" key="1">
    <source>
        <dbReference type="SAM" id="Coils"/>
    </source>
</evidence>
<sequence>MTWLFRGSNVVSKMGRRRAQPRDFSSVSEKDVPMGDLELFVNNVAGLCFKGVSGVVGFVLAGLTVPGVSENVKNDEKMIIHMKQNNDKRELNMEEMRIEQLERNRKHLSRKTRYAYQGNEDSSSI</sequence>